<dbReference type="GO" id="GO:0003735">
    <property type="term" value="F:structural constituent of ribosome"/>
    <property type="evidence" value="ECO:0007669"/>
    <property type="project" value="TreeGrafter"/>
</dbReference>
<keyword evidence="4" id="KW-1185">Reference proteome</keyword>
<dbReference type="Gene3D" id="2.40.50.140">
    <property type="entry name" value="Nucleic acid-binding proteins"/>
    <property type="match status" value="1"/>
</dbReference>
<dbReference type="KEGG" id="jeh:EJN90_13415"/>
<dbReference type="InterPro" id="IPR012340">
    <property type="entry name" value="NA-bd_OB-fold"/>
</dbReference>
<dbReference type="EMBL" id="CP034465">
    <property type="protein sequence ID" value="AZP05547.1"/>
    <property type="molecule type" value="Genomic_DNA"/>
</dbReference>
<organism evidence="3 4">
    <name type="scientific">Jeotgalibaca ciconiae</name>
    <dbReference type="NCBI Taxonomy" id="2496265"/>
    <lineage>
        <taxon>Bacteria</taxon>
        <taxon>Bacillati</taxon>
        <taxon>Bacillota</taxon>
        <taxon>Bacilli</taxon>
        <taxon>Lactobacillales</taxon>
        <taxon>Carnobacteriaceae</taxon>
        <taxon>Jeotgalibaca</taxon>
    </lineage>
</organism>
<evidence type="ECO:0000256" key="1">
    <source>
        <dbReference type="ARBA" id="ARBA00025604"/>
    </source>
</evidence>
<gene>
    <name evidence="3" type="ORF">EJN90_13415</name>
</gene>
<accession>A0A3Q9BMN3</accession>
<dbReference type="SUPFAM" id="SSF50249">
    <property type="entry name" value="Nucleic acid-binding proteins"/>
    <property type="match status" value="1"/>
</dbReference>
<evidence type="ECO:0000259" key="2">
    <source>
        <dbReference type="PROSITE" id="PS50126"/>
    </source>
</evidence>
<dbReference type="FunFam" id="2.40.50.140:FF:000103">
    <property type="entry name" value="protein RRP5 homolog"/>
    <property type="match status" value="1"/>
</dbReference>
<dbReference type="OrthoDB" id="9810507at2"/>
<feature type="domain" description="S1 motif" evidence="2">
    <location>
        <begin position="6"/>
        <end position="75"/>
    </location>
</feature>
<dbReference type="NCBIfam" id="NF040579">
    <property type="entry name" value="S1_dom_CvfD"/>
    <property type="match status" value="1"/>
</dbReference>
<proteinExistence type="predicted"/>
<dbReference type="AlphaFoldDB" id="A0A3Q9BMN3"/>
<dbReference type="SMART" id="SM00316">
    <property type="entry name" value="S1"/>
    <property type="match status" value="1"/>
</dbReference>
<dbReference type="PANTHER" id="PTHR10724">
    <property type="entry name" value="30S RIBOSOMAL PROTEIN S1"/>
    <property type="match status" value="1"/>
</dbReference>
<dbReference type="GO" id="GO:0006412">
    <property type="term" value="P:translation"/>
    <property type="evidence" value="ECO:0007669"/>
    <property type="project" value="TreeGrafter"/>
</dbReference>
<sequence length="130" mass="15154">MDYKIGDIITGTVTGIQSYGIFVALDMNIQGLIHISECKHGYVTDLDEMIQVNDEVVAKIIDIDEYTKKISLSLRAMEKLPIPPYPQRKKHRRRRYTPQIGFETLREKMPTWIEEAKLDEKKRISNMNDI</sequence>
<dbReference type="PROSITE" id="PS50126">
    <property type="entry name" value="S1"/>
    <property type="match status" value="1"/>
</dbReference>
<name>A0A3Q9BMN3_9LACT</name>
<comment type="function">
    <text evidence="1">Binds mRNA; thus facilitating recognition of the initiation point. It is needed to translate mRNA with a short Shine-Dalgarno (SD) purine-rich sequence.</text>
</comment>
<dbReference type="InterPro" id="IPR003029">
    <property type="entry name" value="S1_domain"/>
</dbReference>
<protein>
    <submittedName>
        <fullName evidence="3">S1 RNA-binding domain-containing protein</fullName>
    </submittedName>
</protein>
<dbReference type="Pfam" id="PF00575">
    <property type="entry name" value="S1"/>
    <property type="match status" value="1"/>
</dbReference>
<evidence type="ECO:0000313" key="4">
    <source>
        <dbReference type="Proteomes" id="UP000273326"/>
    </source>
</evidence>
<dbReference type="Proteomes" id="UP000273326">
    <property type="component" value="Chromosome"/>
</dbReference>
<dbReference type="GO" id="GO:0003729">
    <property type="term" value="F:mRNA binding"/>
    <property type="evidence" value="ECO:0007669"/>
    <property type="project" value="TreeGrafter"/>
</dbReference>
<dbReference type="InterPro" id="IPR050437">
    <property type="entry name" value="Ribos_protein_bS1-like"/>
</dbReference>
<dbReference type="RefSeq" id="WP_126112057.1">
    <property type="nucleotide sequence ID" value="NZ_CP034465.1"/>
</dbReference>
<evidence type="ECO:0000313" key="3">
    <source>
        <dbReference type="EMBL" id="AZP05547.1"/>
    </source>
</evidence>
<reference evidence="4" key="1">
    <citation type="submission" date="2018-12" db="EMBL/GenBank/DDBJ databases">
        <title>Complete genome sequencing of Jeotgalibaca sp. H21T32.</title>
        <authorList>
            <person name="Bae J.-W."/>
            <person name="Lee S.-Y."/>
        </authorList>
    </citation>
    <scope>NUCLEOTIDE SEQUENCE [LARGE SCALE GENOMIC DNA]</scope>
    <source>
        <strain evidence="4">H21T32</strain>
    </source>
</reference>